<keyword evidence="4" id="KW-0808">Transferase</keyword>
<evidence type="ECO:0000256" key="5">
    <source>
        <dbReference type="ARBA" id="ARBA00022692"/>
    </source>
</evidence>
<dbReference type="PANTHER" id="PTHR33908">
    <property type="entry name" value="MANNOSYLTRANSFERASE YKCB-RELATED"/>
    <property type="match status" value="1"/>
</dbReference>
<feature type="transmembrane region" description="Helical" evidence="8">
    <location>
        <begin position="361"/>
        <end position="380"/>
    </location>
</feature>
<keyword evidence="5 8" id="KW-0812">Transmembrane</keyword>
<feature type="transmembrane region" description="Helical" evidence="8">
    <location>
        <begin position="81"/>
        <end position="107"/>
    </location>
</feature>
<dbReference type="GO" id="GO:0009103">
    <property type="term" value="P:lipopolysaccharide biosynthetic process"/>
    <property type="evidence" value="ECO:0007669"/>
    <property type="project" value="UniProtKB-ARBA"/>
</dbReference>
<feature type="transmembrane region" description="Helical" evidence="8">
    <location>
        <begin position="170"/>
        <end position="192"/>
    </location>
</feature>
<dbReference type="InterPro" id="IPR050297">
    <property type="entry name" value="LipidA_mod_glycosyltrf_83"/>
</dbReference>
<evidence type="ECO:0000313" key="9">
    <source>
        <dbReference type="EMBL" id="ATB46117.1"/>
    </source>
</evidence>
<evidence type="ECO:0000256" key="4">
    <source>
        <dbReference type="ARBA" id="ARBA00022679"/>
    </source>
</evidence>
<evidence type="ECO:0008006" key="11">
    <source>
        <dbReference type="Google" id="ProtNLM"/>
    </source>
</evidence>
<evidence type="ECO:0000256" key="7">
    <source>
        <dbReference type="ARBA" id="ARBA00023136"/>
    </source>
</evidence>
<reference evidence="9 10" key="1">
    <citation type="submission" date="2017-06" db="EMBL/GenBank/DDBJ databases">
        <title>Sequencing and comparative analysis of myxobacterial genomes.</title>
        <authorList>
            <person name="Rupp O."/>
            <person name="Goesmann A."/>
            <person name="Sogaard-Andersen L."/>
        </authorList>
    </citation>
    <scope>NUCLEOTIDE SEQUENCE [LARGE SCALE GENOMIC DNA]</scope>
    <source>
        <strain evidence="9 10">DSM 14697</strain>
    </source>
</reference>
<protein>
    <recommendedName>
        <fullName evidence="11">Glycosyltransferase RgtA/B/C/D-like domain-containing protein</fullName>
    </recommendedName>
</protein>
<feature type="transmembrane region" description="Helical" evidence="8">
    <location>
        <begin position="212"/>
        <end position="232"/>
    </location>
</feature>
<evidence type="ECO:0000256" key="1">
    <source>
        <dbReference type="ARBA" id="ARBA00004651"/>
    </source>
</evidence>
<keyword evidence="6 8" id="KW-1133">Transmembrane helix</keyword>
<evidence type="ECO:0000256" key="8">
    <source>
        <dbReference type="SAM" id="Phobius"/>
    </source>
</evidence>
<feature type="transmembrane region" description="Helical" evidence="8">
    <location>
        <begin position="119"/>
        <end position="136"/>
    </location>
</feature>
<keyword evidence="10" id="KW-1185">Reference proteome</keyword>
<dbReference type="PANTHER" id="PTHR33908:SF11">
    <property type="entry name" value="MEMBRANE PROTEIN"/>
    <property type="match status" value="1"/>
</dbReference>
<feature type="transmembrane region" description="Helical" evidence="8">
    <location>
        <begin position="335"/>
        <end position="355"/>
    </location>
</feature>
<keyword evidence="7 8" id="KW-0472">Membrane</keyword>
<comment type="subcellular location">
    <subcellularLocation>
        <location evidence="1">Cell membrane</location>
        <topology evidence="1">Multi-pass membrane protein</topology>
    </subcellularLocation>
</comment>
<dbReference type="GO" id="GO:0005886">
    <property type="term" value="C:plasma membrane"/>
    <property type="evidence" value="ECO:0007669"/>
    <property type="project" value="UniProtKB-SubCell"/>
</dbReference>
<dbReference type="EMBL" id="CP022203">
    <property type="protein sequence ID" value="ATB46117.1"/>
    <property type="molecule type" value="Genomic_DNA"/>
</dbReference>
<dbReference type="Proteomes" id="UP000217343">
    <property type="component" value="Chromosome"/>
</dbReference>
<feature type="transmembrane region" description="Helical" evidence="8">
    <location>
        <begin position="16"/>
        <end position="37"/>
    </location>
</feature>
<keyword evidence="2" id="KW-1003">Cell membrane</keyword>
<dbReference type="KEGG" id="mmas:MYMAC_001709"/>
<feature type="transmembrane region" description="Helical" evidence="8">
    <location>
        <begin position="305"/>
        <end position="323"/>
    </location>
</feature>
<feature type="transmembrane region" description="Helical" evidence="8">
    <location>
        <begin position="253"/>
        <end position="285"/>
    </location>
</feature>
<sequence length="520" mass="55783">MDVSAARERGGISARAFWLGVFGVTAAFGLFCLGLQYTPDSLHYFSVARGLLSGSGLSGTLLAVDTAAPRPLDLWPPLFPMAWAALLWLGPDAAVITLHLLCFAVLAGALFSMAPARQGARYLWTCAVLIILYRPFGHVAAAAWSEPLCVALLALALAREVRGADGAGRSFLVGALLGLAVLTRYAALFVVPGLLSWRFVWAREAGGPWRRHVVNAVALGAGLGLVVAPWFIRNVALFGQALGPPRAPRGAGLVASLLSGVETLLGDASFGAFGVLCVAATVWLLLPALRGVKGALPPDDALARLRPAALMAVSYVAGLFWSATRTQMDTLDGRLLAPLGVGLLPVTAAVLVALVERSRLMSARVLVTTGVVVVAGHLWAPLHARVRQPREGFHHLRERIAPVPAWVEAHVTERDLLLGPQLWWVHPFTRAPVVADGYPERGFLTLQTLGPYLREHGAAYERFFWLGTQPPPVDAASFEVVEVARLETNAYWSTVWNAVWEIRPAGRVTPMDRLKARPAP</sequence>
<keyword evidence="3" id="KW-0328">Glycosyltransferase</keyword>
<dbReference type="OrthoDB" id="9931769at2"/>
<organism evidence="9 10">
    <name type="scientific">Corallococcus macrosporus DSM 14697</name>
    <dbReference type="NCBI Taxonomy" id="1189310"/>
    <lineage>
        <taxon>Bacteria</taxon>
        <taxon>Pseudomonadati</taxon>
        <taxon>Myxococcota</taxon>
        <taxon>Myxococcia</taxon>
        <taxon>Myxococcales</taxon>
        <taxon>Cystobacterineae</taxon>
        <taxon>Myxococcaceae</taxon>
        <taxon>Corallococcus</taxon>
    </lineage>
</organism>
<proteinExistence type="predicted"/>
<dbReference type="GO" id="GO:0016763">
    <property type="term" value="F:pentosyltransferase activity"/>
    <property type="evidence" value="ECO:0007669"/>
    <property type="project" value="TreeGrafter"/>
</dbReference>
<evidence type="ECO:0000256" key="6">
    <source>
        <dbReference type="ARBA" id="ARBA00022989"/>
    </source>
</evidence>
<name>A0A250JRK8_9BACT</name>
<evidence type="ECO:0000313" key="10">
    <source>
        <dbReference type="Proteomes" id="UP000217343"/>
    </source>
</evidence>
<evidence type="ECO:0000256" key="3">
    <source>
        <dbReference type="ARBA" id="ARBA00022676"/>
    </source>
</evidence>
<evidence type="ECO:0000256" key="2">
    <source>
        <dbReference type="ARBA" id="ARBA00022475"/>
    </source>
</evidence>
<dbReference type="RefSeq" id="WP_095957713.1">
    <property type="nucleotide sequence ID" value="NZ_CP022203.1"/>
</dbReference>
<dbReference type="AlphaFoldDB" id="A0A250JRK8"/>
<gene>
    <name evidence="9" type="ORF">MYMAC_001709</name>
</gene>
<accession>A0A250JRK8</accession>